<feature type="compositionally biased region" description="Polar residues" evidence="1">
    <location>
        <begin position="1"/>
        <end position="25"/>
    </location>
</feature>
<dbReference type="OrthoDB" id="6122876at2759"/>
<feature type="compositionally biased region" description="Low complexity" evidence="1">
    <location>
        <begin position="757"/>
        <end position="770"/>
    </location>
</feature>
<feature type="compositionally biased region" description="Polar residues" evidence="1">
    <location>
        <begin position="628"/>
        <end position="642"/>
    </location>
</feature>
<organism evidence="2 3">
    <name type="scientific">Magallana gigas</name>
    <name type="common">Pacific oyster</name>
    <name type="synonym">Crassostrea gigas</name>
    <dbReference type="NCBI Taxonomy" id="29159"/>
    <lineage>
        <taxon>Eukaryota</taxon>
        <taxon>Metazoa</taxon>
        <taxon>Spiralia</taxon>
        <taxon>Lophotrochozoa</taxon>
        <taxon>Mollusca</taxon>
        <taxon>Bivalvia</taxon>
        <taxon>Autobranchia</taxon>
        <taxon>Pteriomorphia</taxon>
        <taxon>Ostreida</taxon>
        <taxon>Ostreoidea</taxon>
        <taxon>Ostreidae</taxon>
        <taxon>Magallana</taxon>
    </lineage>
</organism>
<proteinExistence type="predicted"/>
<feature type="compositionally biased region" description="Basic and acidic residues" evidence="1">
    <location>
        <begin position="584"/>
        <end position="608"/>
    </location>
</feature>
<accession>A0A8W8JND1</accession>
<dbReference type="Proteomes" id="UP000005408">
    <property type="component" value="Unassembled WGS sequence"/>
</dbReference>
<feature type="compositionally biased region" description="Polar residues" evidence="1">
    <location>
        <begin position="837"/>
        <end position="859"/>
    </location>
</feature>
<feature type="compositionally biased region" description="Basic residues" evidence="1">
    <location>
        <begin position="282"/>
        <end position="295"/>
    </location>
</feature>
<feature type="compositionally biased region" description="Polar residues" evidence="1">
    <location>
        <begin position="710"/>
        <end position="719"/>
    </location>
</feature>
<dbReference type="AlphaFoldDB" id="A0A8W8JND1"/>
<evidence type="ECO:0000313" key="2">
    <source>
        <dbReference type="EnsemblMetazoa" id="G19507.1:cds"/>
    </source>
</evidence>
<dbReference type="EnsemblMetazoa" id="G19507.1">
    <property type="protein sequence ID" value="G19507.1:cds"/>
    <property type="gene ID" value="G19507"/>
</dbReference>
<feature type="compositionally biased region" description="Acidic residues" evidence="1">
    <location>
        <begin position="49"/>
        <end position="63"/>
    </location>
</feature>
<evidence type="ECO:0000313" key="3">
    <source>
        <dbReference type="Proteomes" id="UP000005408"/>
    </source>
</evidence>
<feature type="compositionally biased region" description="Basic and acidic residues" evidence="1">
    <location>
        <begin position="31"/>
        <end position="40"/>
    </location>
</feature>
<feature type="compositionally biased region" description="Low complexity" evidence="1">
    <location>
        <begin position="422"/>
        <end position="442"/>
    </location>
</feature>
<feature type="region of interest" description="Disordered" evidence="1">
    <location>
        <begin position="837"/>
        <end position="873"/>
    </location>
</feature>
<feature type="region of interest" description="Disordered" evidence="1">
    <location>
        <begin position="278"/>
        <end position="306"/>
    </location>
</feature>
<feature type="compositionally biased region" description="Basic and acidic residues" evidence="1">
    <location>
        <begin position="296"/>
        <end position="306"/>
    </location>
</feature>
<feature type="region of interest" description="Disordered" evidence="1">
    <location>
        <begin position="654"/>
        <end position="771"/>
    </location>
</feature>
<feature type="compositionally biased region" description="Basic and acidic residues" evidence="1">
    <location>
        <begin position="540"/>
        <end position="550"/>
    </location>
</feature>
<feature type="compositionally biased region" description="Basic and acidic residues" evidence="1">
    <location>
        <begin position="663"/>
        <end position="680"/>
    </location>
</feature>
<name>A0A8W8JND1_MAGGI</name>
<keyword evidence="3" id="KW-1185">Reference proteome</keyword>
<feature type="compositionally biased region" description="Polar residues" evidence="1">
    <location>
        <begin position="692"/>
        <end position="701"/>
    </location>
</feature>
<feature type="region of interest" description="Disordered" evidence="1">
    <location>
        <begin position="527"/>
        <end position="642"/>
    </location>
</feature>
<feature type="region of interest" description="Disordered" evidence="1">
    <location>
        <begin position="335"/>
        <end position="361"/>
    </location>
</feature>
<feature type="region of interest" description="Disordered" evidence="1">
    <location>
        <begin position="1"/>
        <end position="69"/>
    </location>
</feature>
<sequence length="903" mass="99966">MARTKTTVARSRQQGHSRSTPTKNTRSQKRKDRDPSPDTPKRKKLNQEEPIEVSDSDESDDFIPDQNFHHGTTWPLDASLEVQVTYEGVKEVRSIKQQFFPLLFHLTRGEPENIAKAIAAIKPVYKILSDRFEKESKLLDNRSTNIQALKSKAESSKPVVSSSKLAESSSKHAVSSSKPAVSRAEILKKLPHHHFRDAEGKWLPKKQWKIAEILKDNTKVQSILSGEASQISGTEKITELGYAKSAIRNILSRVSLKRPLYVNLFMWMKKLDMNSFENPQLPRKREKQKAKKKTEKKVEKKKEVKKNLSNSSKMILYGMEESAIIPDKRLRSKPKFMPFIRPNQKTSKTDGKTQSLLKKRTTSYTPYSAAMKNYVQKSGSYAQKSRFSGSNKEQSGSSRGFSVLFKGRTFSSGKKIFYNRNQSFQSGSDSESESDSSSTSSSLAQDGGMTASRSLEPQQTGSKTKVCSSAGRNAKRKSPRTISQSNLSCKSEKYVLYSDVNSSEDDAEDNPPVVKSPTVRLPRIDIRRLSDSVVKSLSSPKKDKQHEMPEVRGSIDSSSKNLENVESASSSPSPQDDMLGIRITDVKSLTDQEERLFDNKEMETDDKTQNMNEGQGNSEKKSDEAETGNVSKGASEVNNTTASKKVVHVVLEEEQLQLPDIEVNEREIDGMETSLKEAGMDKSSGVVEPSRNKGNNSQESPSVVHWENAKSGSHSSRQIQGKGVRGQEKGPSPDSTDVQNVKHNDIATASTQSDKPTGSTSSSSSTTTNTQETLRSLINQLTSLTSDSLDCKIIFSNSNQVLTIGEGRKGSVRERSMDIKPNVDQINLQGNPQILDSNNGTSSHCGSSKQGNYSGTGNPCFNGDVRGENPSVPNVQVKEERQWVGLGNQTETDAIIIIDSDDE</sequence>
<reference evidence="2" key="1">
    <citation type="submission" date="2022-08" db="UniProtKB">
        <authorList>
            <consortium name="EnsemblMetazoa"/>
        </authorList>
    </citation>
    <scope>IDENTIFICATION</scope>
    <source>
        <strain evidence="2">05x7-T-G4-1.051#20</strain>
    </source>
</reference>
<protein>
    <submittedName>
        <fullName evidence="2">Uncharacterized protein</fullName>
    </submittedName>
</protein>
<feature type="region of interest" description="Disordered" evidence="1">
    <location>
        <begin position="422"/>
        <end position="486"/>
    </location>
</feature>
<evidence type="ECO:0000256" key="1">
    <source>
        <dbReference type="SAM" id="MobiDB-lite"/>
    </source>
</evidence>
<feature type="compositionally biased region" description="Polar residues" evidence="1">
    <location>
        <begin position="451"/>
        <end position="471"/>
    </location>
</feature>
<feature type="compositionally biased region" description="Polar residues" evidence="1">
    <location>
        <begin position="746"/>
        <end position="756"/>
    </location>
</feature>
<feature type="compositionally biased region" description="Polar residues" evidence="1">
    <location>
        <begin position="555"/>
        <end position="574"/>
    </location>
</feature>
<feature type="compositionally biased region" description="Polar residues" evidence="1">
    <location>
        <begin position="352"/>
        <end position="361"/>
    </location>
</feature>